<dbReference type="Gene3D" id="2.30.30.40">
    <property type="entry name" value="SH3 Domains"/>
    <property type="match status" value="1"/>
</dbReference>
<protein>
    <submittedName>
        <fullName evidence="2">SH3 domain-containing protein</fullName>
    </submittedName>
</protein>
<sequence>MARRFLRVVPALLLVVLVAGCARTSIPGVAVRSGPTTGSSLVAKIPESNTPVRVRCWSRGEAVQGDPVWYRIASPQEGWVTNYYIRSNGDHANAPSC</sequence>
<name>A0A4R1HH36_PSEEN</name>
<dbReference type="Pfam" id="PF08239">
    <property type="entry name" value="SH3_3"/>
    <property type="match status" value="1"/>
</dbReference>
<dbReference type="AlphaFoldDB" id="A0A4R1HH36"/>
<dbReference type="PROSITE" id="PS51257">
    <property type="entry name" value="PROKAR_LIPOPROTEIN"/>
    <property type="match status" value="1"/>
</dbReference>
<dbReference type="EMBL" id="SMFZ01000002">
    <property type="protein sequence ID" value="TCK21524.1"/>
    <property type="molecule type" value="Genomic_DNA"/>
</dbReference>
<dbReference type="InterPro" id="IPR003646">
    <property type="entry name" value="SH3-like_bac-type"/>
</dbReference>
<comment type="caution">
    <text evidence="2">The sequence shown here is derived from an EMBL/GenBank/DDBJ whole genome shotgun (WGS) entry which is preliminary data.</text>
</comment>
<feature type="domain" description="SH3b" evidence="1">
    <location>
        <begin position="28"/>
        <end position="85"/>
    </location>
</feature>
<evidence type="ECO:0000313" key="3">
    <source>
        <dbReference type="Proteomes" id="UP000295560"/>
    </source>
</evidence>
<dbReference type="Proteomes" id="UP000295560">
    <property type="component" value="Unassembled WGS sequence"/>
</dbReference>
<proteinExistence type="predicted"/>
<organism evidence="2 3">
    <name type="scientific">Pseudonocardia endophytica</name>
    <dbReference type="NCBI Taxonomy" id="401976"/>
    <lineage>
        <taxon>Bacteria</taxon>
        <taxon>Bacillati</taxon>
        <taxon>Actinomycetota</taxon>
        <taxon>Actinomycetes</taxon>
        <taxon>Pseudonocardiales</taxon>
        <taxon>Pseudonocardiaceae</taxon>
        <taxon>Pseudonocardia</taxon>
    </lineage>
</organism>
<keyword evidence="3" id="KW-1185">Reference proteome</keyword>
<evidence type="ECO:0000259" key="1">
    <source>
        <dbReference type="Pfam" id="PF08239"/>
    </source>
</evidence>
<evidence type="ECO:0000313" key="2">
    <source>
        <dbReference type="EMBL" id="TCK21524.1"/>
    </source>
</evidence>
<accession>A0A4R1HH36</accession>
<reference evidence="2 3" key="1">
    <citation type="submission" date="2019-03" db="EMBL/GenBank/DDBJ databases">
        <title>Sequencing the genomes of 1000 actinobacteria strains.</title>
        <authorList>
            <person name="Klenk H.-P."/>
        </authorList>
    </citation>
    <scope>NUCLEOTIDE SEQUENCE [LARGE SCALE GENOMIC DNA]</scope>
    <source>
        <strain evidence="2 3">DSM 44969</strain>
    </source>
</reference>
<gene>
    <name evidence="2" type="ORF">EV378_5512</name>
</gene>